<feature type="compositionally biased region" description="Low complexity" evidence="2">
    <location>
        <begin position="46"/>
        <end position="79"/>
    </location>
</feature>
<sequence>MNFDQDKESQQFFDKMHSSRGTRNLQQIFEDDDRPLQSESNNLRYQPTQQKSQTAPTTTKTTATTTTTASSNRNNNKSTTEPKWSTLVAKVANGYNGSESVGRVGVALSRNVVGAAKLVIYKSRSQLLSTLLLTKSTTSSSPGEGASRLLMRASYMQFFDDEQRFWSLRFEAAVDEAEFTDALISLGLPIDQKQPEKAQQNAKEEQQQASTSLAASSTASTAASAAGTPRSFQRFKEFEASSCDSDSESTQSNEENILTLPAPSKALIPVASTTSSAAASSGNKLEAYLHEQRANGEAMDRKMDTLLQAMCRLTAANHSSSNSVVSDSASTLKIESVDDVADNDNEDELLELEQKLLDYKKQNRVLAKSLKQREQEMMVLRASSCALCEKMRNQNNELKKQNRTLIATLADKVKSDDQQDDDDAAGNASCLQCDKYLERIRELEKRVQLLQAVVLDYSKDIKSSSSSNSSGLL</sequence>
<feature type="region of interest" description="Disordered" evidence="2">
    <location>
        <begin position="1"/>
        <end position="83"/>
    </location>
</feature>
<feature type="coiled-coil region" evidence="1">
    <location>
        <begin position="342"/>
        <end position="408"/>
    </location>
</feature>
<dbReference type="GeneID" id="117573740"/>
<dbReference type="RefSeq" id="XP_034113013.1">
    <property type="nucleotide sequence ID" value="XM_034257122.2"/>
</dbReference>
<evidence type="ECO:0000256" key="2">
    <source>
        <dbReference type="SAM" id="MobiDB-lite"/>
    </source>
</evidence>
<reference evidence="4" key="1">
    <citation type="submission" date="2025-08" db="UniProtKB">
        <authorList>
            <consortium name="RefSeq"/>
        </authorList>
    </citation>
    <scope>IDENTIFICATION</scope>
    <source>
        <strain evidence="4">15112-1751.03</strain>
        <tissue evidence="4">Whole Adult</tissue>
    </source>
</reference>
<evidence type="ECO:0000313" key="3">
    <source>
        <dbReference type="Proteomes" id="UP000515160"/>
    </source>
</evidence>
<keyword evidence="3" id="KW-1185">Reference proteome</keyword>
<feature type="compositionally biased region" description="Basic and acidic residues" evidence="2">
    <location>
        <begin position="1"/>
        <end position="17"/>
    </location>
</feature>
<evidence type="ECO:0000313" key="4">
    <source>
        <dbReference type="RefSeq" id="XP_034113013.1"/>
    </source>
</evidence>
<gene>
    <name evidence="4" type="primary">LOC117573740</name>
</gene>
<organism evidence="3 4">
    <name type="scientific">Drosophila albomicans</name>
    <name type="common">Fruit fly</name>
    <dbReference type="NCBI Taxonomy" id="7291"/>
    <lineage>
        <taxon>Eukaryota</taxon>
        <taxon>Metazoa</taxon>
        <taxon>Ecdysozoa</taxon>
        <taxon>Arthropoda</taxon>
        <taxon>Hexapoda</taxon>
        <taxon>Insecta</taxon>
        <taxon>Pterygota</taxon>
        <taxon>Neoptera</taxon>
        <taxon>Endopterygota</taxon>
        <taxon>Diptera</taxon>
        <taxon>Brachycera</taxon>
        <taxon>Muscomorpha</taxon>
        <taxon>Ephydroidea</taxon>
        <taxon>Drosophilidae</taxon>
        <taxon>Drosophila</taxon>
    </lineage>
</organism>
<dbReference type="AlphaFoldDB" id="A0A6P8XJM1"/>
<name>A0A6P8XJM1_DROAB</name>
<feature type="region of interest" description="Disordered" evidence="2">
    <location>
        <begin position="194"/>
        <end position="228"/>
    </location>
</feature>
<keyword evidence="1" id="KW-0175">Coiled coil</keyword>
<feature type="compositionally biased region" description="Low complexity" evidence="2">
    <location>
        <begin position="197"/>
        <end position="226"/>
    </location>
</feature>
<feature type="coiled-coil region" evidence="1">
    <location>
        <begin position="433"/>
        <end position="460"/>
    </location>
</feature>
<dbReference type="Proteomes" id="UP000515160">
    <property type="component" value="Chromosome X"/>
</dbReference>
<protein>
    <submittedName>
        <fullName evidence="4">Uncharacterized protein LOC117573740</fullName>
    </submittedName>
</protein>
<proteinExistence type="predicted"/>
<evidence type="ECO:0000256" key="1">
    <source>
        <dbReference type="SAM" id="Coils"/>
    </source>
</evidence>
<dbReference type="OrthoDB" id="5842926at2759"/>
<accession>A0A6P8XJM1</accession>